<evidence type="ECO:0000256" key="2">
    <source>
        <dbReference type="ARBA" id="ARBA00004275"/>
    </source>
</evidence>
<evidence type="ECO:0000256" key="15">
    <source>
        <dbReference type="ARBA" id="ARBA00048020"/>
    </source>
</evidence>
<comment type="catalytic activity">
    <reaction evidence="18">
        <text>hexacosanoyl-CoA + oxidized [electron-transfer flavoprotein] + H(+) = (2E)-hexacosenoyl-CoA + reduced [electron-transfer flavoprotein]</text>
        <dbReference type="Rhea" id="RHEA:48216"/>
        <dbReference type="Rhea" id="RHEA-COMP:10685"/>
        <dbReference type="Rhea" id="RHEA-COMP:10686"/>
        <dbReference type="ChEBI" id="CHEBI:15378"/>
        <dbReference type="ChEBI" id="CHEBI:57692"/>
        <dbReference type="ChEBI" id="CHEBI:58307"/>
        <dbReference type="ChEBI" id="CHEBI:64868"/>
        <dbReference type="ChEBI" id="CHEBI:74281"/>
    </reaction>
    <physiologicalReaction direction="left-to-right" evidence="18">
        <dbReference type="Rhea" id="RHEA:48217"/>
    </physiologicalReaction>
</comment>
<dbReference type="SUPFAM" id="SSF47203">
    <property type="entry name" value="Acyl-CoA dehydrogenase C-terminal domain-like"/>
    <property type="match status" value="1"/>
</dbReference>
<dbReference type="GO" id="GO:0031966">
    <property type="term" value="C:mitochondrial membrane"/>
    <property type="evidence" value="ECO:0007669"/>
    <property type="project" value="UniProtKB-SubCell"/>
</dbReference>
<evidence type="ECO:0000256" key="9">
    <source>
        <dbReference type="ARBA" id="ARBA00023098"/>
    </source>
</evidence>
<proteinExistence type="inferred from homology"/>
<dbReference type="WBParaSite" id="NBR_0001280301-mRNA-1">
    <property type="protein sequence ID" value="NBR_0001280301-mRNA-1"/>
    <property type="gene ID" value="NBR_0001280301"/>
</dbReference>
<dbReference type="InterPro" id="IPR037069">
    <property type="entry name" value="AcylCoA_DH/ox_N_sf"/>
</dbReference>
<comment type="pathway">
    <text evidence="4">Lipid metabolism; fatty acid beta-oxidation.</text>
</comment>
<dbReference type="EMBL" id="UYSL01020864">
    <property type="protein sequence ID" value="VDL76393.1"/>
    <property type="molecule type" value="Genomic_DNA"/>
</dbReference>
<protein>
    <recommendedName>
        <fullName evidence="12">Acyl-CoA dehydrogenase family member 11</fullName>
    </recommendedName>
</protein>
<evidence type="ECO:0000259" key="22">
    <source>
        <dbReference type="Pfam" id="PF01636"/>
    </source>
</evidence>
<feature type="domain" description="Acyl-CoA dehydrogenase/oxidase N-terminal" evidence="24">
    <location>
        <begin position="235"/>
        <end position="320"/>
    </location>
</feature>
<sequence>MAKTDEIPEMKQLLEFLRENLPKDDATSASIVHGDFRLDNLIFHPTELRVIGVLDWETSTIGDSLTDLATFLFPHFSPSKNRLLPGLGLSDEELTRRGIPTVDEILSMYVKARGLTPIEPSKFIFYVAFVVYRFASIIQGVYKRSLMKNASSPEAHRLAVVPRLLASEGLSIIKKMKRFHDSGLLATTPQSMPAKALNLYKIVKDIVHNDIIPLESELLKYCAGEDRWTPHPQLEKIKEKARSLGAWNLFISEHIDPDRIYGPGLTNVEYAHICELMGRSPFAPEVFNCQAPDTGNMEVLIKYGSESQKEKWLKPLLEGKIKSCFAMTEPDVASSDATNIQGFIVRDGDEYVINARKWFTSNAAHPDCRICIFMGQVAGQKKNRHAQQSMVLVPMKTPGVEIVRNLTVLGSEDAPSGHAEVLFRNVRVPVTNMILGEGRGFEIAQGRLGPGRIHHAMRLIGHAERAVDIMKERVSYRVAFGRRLQQFDSVRKEIALSRCEIEQARLLVLKAAQMIDTQGSKEARSEIAMIKAVAPTMTLKVVDRAVQMLGGRGLTIDTPIPFFYIAARSLRLADGPDEVHLETIAKEELRSRL</sequence>
<dbReference type="InterPro" id="IPR041726">
    <property type="entry name" value="ACAD10_11_N"/>
</dbReference>
<dbReference type="STRING" id="27835.A0A158R0Z3"/>
<comment type="catalytic activity">
    <reaction evidence="19">
        <text>eicosanoyl-CoA + oxidized [electron-transfer flavoprotein] + H(+) = (2E)-eicosenoyl-CoA + reduced [electron-transfer flavoprotein]</text>
        <dbReference type="Rhea" id="RHEA:47236"/>
        <dbReference type="Rhea" id="RHEA-COMP:10685"/>
        <dbReference type="Rhea" id="RHEA-COMP:10686"/>
        <dbReference type="ChEBI" id="CHEBI:15378"/>
        <dbReference type="ChEBI" id="CHEBI:57380"/>
        <dbReference type="ChEBI" id="CHEBI:57692"/>
        <dbReference type="ChEBI" id="CHEBI:58307"/>
        <dbReference type="ChEBI" id="CHEBI:74691"/>
    </reaction>
    <physiologicalReaction direction="left-to-right" evidence="19">
        <dbReference type="Rhea" id="RHEA:47237"/>
    </physiologicalReaction>
</comment>
<dbReference type="CDD" id="cd05154">
    <property type="entry name" value="ACAD10_11_N-like"/>
    <property type="match status" value="1"/>
</dbReference>
<dbReference type="GO" id="GO:0005777">
    <property type="term" value="C:peroxisome"/>
    <property type="evidence" value="ECO:0007669"/>
    <property type="project" value="UniProtKB-SubCell"/>
</dbReference>
<evidence type="ECO:0000256" key="4">
    <source>
        <dbReference type="ARBA" id="ARBA00005005"/>
    </source>
</evidence>
<dbReference type="AlphaFoldDB" id="A0A158R0Z3"/>
<comment type="catalytic activity">
    <reaction evidence="16">
        <text>tetracosanoyl-CoA + oxidized [electron-transfer flavoprotein] + H(+) = (2E)-tetracosenoyl-CoA + reduced [electron-transfer flavoprotein]</text>
        <dbReference type="Rhea" id="RHEA:47232"/>
        <dbReference type="Rhea" id="RHEA-COMP:10685"/>
        <dbReference type="Rhea" id="RHEA-COMP:10686"/>
        <dbReference type="ChEBI" id="CHEBI:15378"/>
        <dbReference type="ChEBI" id="CHEBI:57692"/>
        <dbReference type="ChEBI" id="CHEBI:58307"/>
        <dbReference type="ChEBI" id="CHEBI:65052"/>
        <dbReference type="ChEBI" id="CHEBI:74693"/>
    </reaction>
    <physiologicalReaction direction="left-to-right" evidence="16">
        <dbReference type="Rhea" id="RHEA:47233"/>
    </physiologicalReaction>
</comment>
<dbReference type="Proteomes" id="UP000271162">
    <property type="component" value="Unassembled WGS sequence"/>
</dbReference>
<comment type="catalytic activity">
    <reaction evidence="17">
        <text>tricosanoyl-CoA + oxidized [electron-transfer flavoprotein] + H(+) = (2E)-tricosenoyl-CoA + reduced [electron-transfer flavoprotein]</text>
        <dbReference type="Rhea" id="RHEA:48220"/>
        <dbReference type="Rhea" id="RHEA-COMP:10685"/>
        <dbReference type="Rhea" id="RHEA-COMP:10686"/>
        <dbReference type="ChEBI" id="CHEBI:15378"/>
        <dbReference type="ChEBI" id="CHEBI:57692"/>
        <dbReference type="ChEBI" id="CHEBI:58307"/>
        <dbReference type="ChEBI" id="CHEBI:90118"/>
        <dbReference type="ChEBI" id="CHEBI:90119"/>
    </reaction>
    <physiologicalReaction direction="left-to-right" evidence="17">
        <dbReference type="Rhea" id="RHEA:48221"/>
    </physiologicalReaction>
</comment>
<dbReference type="Pfam" id="PF02771">
    <property type="entry name" value="Acyl-CoA_dh_N"/>
    <property type="match status" value="1"/>
</dbReference>
<comment type="catalytic activity">
    <reaction evidence="15">
        <text>docosanoyl-CoA + oxidized [electron-transfer flavoprotein] + H(+) = (2E)-docosenoyl-CoA + reduced [electron-transfer flavoprotein]</text>
        <dbReference type="Rhea" id="RHEA:47228"/>
        <dbReference type="Rhea" id="RHEA-COMP:10685"/>
        <dbReference type="Rhea" id="RHEA-COMP:10686"/>
        <dbReference type="ChEBI" id="CHEBI:15378"/>
        <dbReference type="ChEBI" id="CHEBI:57692"/>
        <dbReference type="ChEBI" id="CHEBI:58307"/>
        <dbReference type="ChEBI" id="CHEBI:65059"/>
        <dbReference type="ChEBI" id="CHEBI:74692"/>
    </reaction>
    <physiologicalReaction direction="left-to-right" evidence="15">
        <dbReference type="Rhea" id="RHEA:47229"/>
    </physiologicalReaction>
</comment>
<evidence type="ECO:0000256" key="17">
    <source>
        <dbReference type="ARBA" id="ARBA00048395"/>
    </source>
</evidence>
<name>A0A158R0Z3_NIPBR</name>
<dbReference type="InterPro" id="IPR036250">
    <property type="entry name" value="AcylCo_DH-like_C"/>
</dbReference>
<feature type="domain" description="Acyl-CoA oxidase/dehydrogenase middle" evidence="23">
    <location>
        <begin position="324"/>
        <end position="425"/>
    </location>
</feature>
<dbReference type="InterPro" id="IPR008266">
    <property type="entry name" value="Tyr_kinase_AS"/>
</dbReference>
<dbReference type="PROSITE" id="PS00109">
    <property type="entry name" value="PROTEIN_KINASE_TYR"/>
    <property type="match status" value="1"/>
</dbReference>
<feature type="domain" description="Acyl-CoA dehydrogenase/oxidase C-terminal" evidence="21">
    <location>
        <begin position="438"/>
        <end position="587"/>
    </location>
</feature>
<keyword evidence="26" id="KW-1185">Reference proteome</keyword>
<evidence type="ECO:0000256" key="8">
    <source>
        <dbReference type="ARBA" id="ARBA00023002"/>
    </source>
</evidence>
<evidence type="ECO:0000256" key="3">
    <source>
        <dbReference type="ARBA" id="ARBA00004325"/>
    </source>
</evidence>
<dbReference type="InterPro" id="IPR013786">
    <property type="entry name" value="AcylCoA_DH/ox_N"/>
</dbReference>
<dbReference type="Gene3D" id="3.90.1200.10">
    <property type="match status" value="1"/>
</dbReference>
<comment type="cofactor">
    <cofactor evidence="1 20">
        <name>FAD</name>
        <dbReference type="ChEBI" id="CHEBI:57692"/>
    </cofactor>
</comment>
<dbReference type="OMA" id="AIAMIKI"/>
<dbReference type="PANTHER" id="PTHR48083:SF35">
    <property type="entry name" value="ACYL-COA DEHYDROGENASE FAMILY MEMBER 10"/>
    <property type="match status" value="1"/>
</dbReference>
<evidence type="ECO:0000259" key="24">
    <source>
        <dbReference type="Pfam" id="PF02771"/>
    </source>
</evidence>
<keyword evidence="8 20" id="KW-0560">Oxidoreductase</keyword>
<evidence type="ECO:0000256" key="19">
    <source>
        <dbReference type="ARBA" id="ARBA00049140"/>
    </source>
</evidence>
<gene>
    <name evidence="25" type="ORF">NBR_LOCUS12804</name>
</gene>
<keyword evidence="6 20" id="KW-0285">Flavoprotein</keyword>
<evidence type="ECO:0000313" key="26">
    <source>
        <dbReference type="Proteomes" id="UP000271162"/>
    </source>
</evidence>
<comment type="catalytic activity">
    <reaction evidence="14">
        <text>a 2,3-saturated acyl-CoA + oxidized [electron-transfer flavoprotein] + H(+) = a (2E)-enoyl-CoA + reduced [electron-transfer flavoprotein]</text>
        <dbReference type="Rhea" id="RHEA:44704"/>
        <dbReference type="Rhea" id="RHEA-COMP:10685"/>
        <dbReference type="Rhea" id="RHEA-COMP:10686"/>
        <dbReference type="ChEBI" id="CHEBI:15378"/>
        <dbReference type="ChEBI" id="CHEBI:57692"/>
        <dbReference type="ChEBI" id="CHEBI:58307"/>
        <dbReference type="ChEBI" id="CHEBI:58856"/>
        <dbReference type="ChEBI" id="CHEBI:65111"/>
    </reaction>
    <physiologicalReaction direction="left-to-right" evidence="14">
        <dbReference type="Rhea" id="RHEA:44705"/>
    </physiologicalReaction>
</comment>
<dbReference type="Pfam" id="PF00441">
    <property type="entry name" value="Acyl-CoA_dh_1"/>
    <property type="match status" value="1"/>
</dbReference>
<dbReference type="SUPFAM" id="SSF56112">
    <property type="entry name" value="Protein kinase-like (PK-like)"/>
    <property type="match status" value="1"/>
</dbReference>
<evidence type="ECO:0000256" key="7">
    <source>
        <dbReference type="ARBA" id="ARBA00022827"/>
    </source>
</evidence>
<dbReference type="GO" id="GO:0003995">
    <property type="term" value="F:acyl-CoA dehydrogenase activity"/>
    <property type="evidence" value="ECO:0007669"/>
    <property type="project" value="TreeGrafter"/>
</dbReference>
<dbReference type="FunFam" id="2.40.110.10:FF:000002">
    <property type="entry name" value="Acyl-CoA dehydrogenase fadE12"/>
    <property type="match status" value="1"/>
</dbReference>
<reference evidence="25 26" key="2">
    <citation type="submission" date="2018-11" db="EMBL/GenBank/DDBJ databases">
        <authorList>
            <consortium name="Pathogen Informatics"/>
        </authorList>
    </citation>
    <scope>NUCLEOTIDE SEQUENCE [LARGE SCALE GENOMIC DNA]</scope>
</reference>
<evidence type="ECO:0000256" key="5">
    <source>
        <dbReference type="ARBA" id="ARBA00009347"/>
    </source>
</evidence>
<organism evidence="27">
    <name type="scientific">Nippostrongylus brasiliensis</name>
    <name type="common">Rat hookworm</name>
    <dbReference type="NCBI Taxonomy" id="27835"/>
    <lineage>
        <taxon>Eukaryota</taxon>
        <taxon>Metazoa</taxon>
        <taxon>Ecdysozoa</taxon>
        <taxon>Nematoda</taxon>
        <taxon>Chromadorea</taxon>
        <taxon>Rhabditida</taxon>
        <taxon>Rhabditina</taxon>
        <taxon>Rhabditomorpha</taxon>
        <taxon>Strongyloidea</taxon>
        <taxon>Heligmosomidae</taxon>
        <taxon>Nippostrongylus</taxon>
    </lineage>
</organism>
<dbReference type="InterPro" id="IPR050741">
    <property type="entry name" value="Acyl-CoA_dehydrogenase"/>
</dbReference>
<evidence type="ECO:0000256" key="18">
    <source>
        <dbReference type="ARBA" id="ARBA00048399"/>
    </source>
</evidence>
<evidence type="ECO:0000256" key="14">
    <source>
        <dbReference type="ARBA" id="ARBA00047443"/>
    </source>
</evidence>
<keyword evidence="10" id="KW-0472">Membrane</keyword>
<evidence type="ECO:0000313" key="25">
    <source>
        <dbReference type="EMBL" id="VDL76393.1"/>
    </source>
</evidence>
<evidence type="ECO:0000256" key="1">
    <source>
        <dbReference type="ARBA" id="ARBA00001974"/>
    </source>
</evidence>
<evidence type="ECO:0000256" key="16">
    <source>
        <dbReference type="ARBA" id="ARBA00048086"/>
    </source>
</evidence>
<evidence type="ECO:0000259" key="21">
    <source>
        <dbReference type="Pfam" id="PF00441"/>
    </source>
</evidence>
<dbReference type="InterPro" id="IPR006091">
    <property type="entry name" value="Acyl-CoA_Oxase/DH_mid-dom"/>
</dbReference>
<evidence type="ECO:0000256" key="12">
    <source>
        <dbReference type="ARBA" id="ARBA00040622"/>
    </source>
</evidence>
<comment type="similarity">
    <text evidence="5 20">Belongs to the acyl-CoA dehydrogenase family.</text>
</comment>
<dbReference type="SUPFAM" id="SSF56645">
    <property type="entry name" value="Acyl-CoA dehydrogenase NM domain-like"/>
    <property type="match status" value="1"/>
</dbReference>
<dbReference type="Pfam" id="PF01636">
    <property type="entry name" value="APH"/>
    <property type="match status" value="1"/>
</dbReference>
<evidence type="ECO:0000259" key="23">
    <source>
        <dbReference type="Pfam" id="PF02770"/>
    </source>
</evidence>
<comment type="subcellular location">
    <subcellularLocation>
        <location evidence="3">Mitochondrion membrane</location>
    </subcellularLocation>
    <subcellularLocation>
        <location evidence="2">Peroxisome</location>
    </subcellularLocation>
</comment>
<dbReference type="Pfam" id="PF02770">
    <property type="entry name" value="Acyl-CoA_dh_M"/>
    <property type="match status" value="1"/>
</dbReference>
<evidence type="ECO:0000256" key="20">
    <source>
        <dbReference type="RuleBase" id="RU362125"/>
    </source>
</evidence>
<accession>A0A158R0Z3</accession>
<dbReference type="InterPro" id="IPR046373">
    <property type="entry name" value="Acyl-CoA_Oxase/DH_mid-dom_sf"/>
</dbReference>
<reference evidence="27" key="1">
    <citation type="submission" date="2016-04" db="UniProtKB">
        <authorList>
            <consortium name="WormBaseParasite"/>
        </authorList>
    </citation>
    <scope>IDENTIFICATION</scope>
</reference>
<feature type="domain" description="Aminoglycoside phosphotransferase" evidence="22">
    <location>
        <begin position="5"/>
        <end position="87"/>
    </location>
</feature>
<dbReference type="InterPro" id="IPR002575">
    <property type="entry name" value="Aminoglycoside_PTrfase"/>
</dbReference>
<keyword evidence="7 20" id="KW-0274">FAD</keyword>
<evidence type="ECO:0000256" key="6">
    <source>
        <dbReference type="ARBA" id="ARBA00022630"/>
    </source>
</evidence>
<dbReference type="Gene3D" id="1.20.140.10">
    <property type="entry name" value="Butyryl-CoA Dehydrogenase, subunit A, domain 3"/>
    <property type="match status" value="1"/>
</dbReference>
<dbReference type="InterPro" id="IPR009100">
    <property type="entry name" value="AcylCoA_DH/oxidase_NM_dom_sf"/>
</dbReference>
<dbReference type="GO" id="GO:0004672">
    <property type="term" value="F:protein kinase activity"/>
    <property type="evidence" value="ECO:0007669"/>
    <property type="project" value="InterPro"/>
</dbReference>
<dbReference type="GO" id="GO:0033539">
    <property type="term" value="P:fatty acid beta-oxidation using acyl-CoA dehydrogenase"/>
    <property type="evidence" value="ECO:0007669"/>
    <property type="project" value="TreeGrafter"/>
</dbReference>
<dbReference type="InterPro" id="IPR009075">
    <property type="entry name" value="AcylCo_DH/oxidase_C"/>
</dbReference>
<keyword evidence="11" id="KW-0576">Peroxisome</keyword>
<comment type="function">
    <text evidence="13">Acyl-CoA dehydrogenase, that exhibits maximal activity towards saturated C22-CoA. Probably participates in beta-oxydation and energy production but could also play a role in the metabolism of specific fatty acids to control fatty acids composition of cellular lipids in brain.</text>
</comment>
<evidence type="ECO:0000256" key="11">
    <source>
        <dbReference type="ARBA" id="ARBA00023140"/>
    </source>
</evidence>
<dbReference type="Gene3D" id="1.10.540.10">
    <property type="entry name" value="Acyl-CoA dehydrogenase/oxidase, N-terminal domain"/>
    <property type="match status" value="1"/>
</dbReference>
<evidence type="ECO:0000313" key="27">
    <source>
        <dbReference type="WBParaSite" id="NBR_0001280301-mRNA-1"/>
    </source>
</evidence>
<evidence type="ECO:0000256" key="10">
    <source>
        <dbReference type="ARBA" id="ARBA00023136"/>
    </source>
</evidence>
<dbReference type="GO" id="GO:0050660">
    <property type="term" value="F:flavin adenine dinucleotide binding"/>
    <property type="evidence" value="ECO:0007669"/>
    <property type="project" value="InterPro"/>
</dbReference>
<dbReference type="PANTHER" id="PTHR48083">
    <property type="entry name" value="MEDIUM-CHAIN SPECIFIC ACYL-COA DEHYDROGENASE, MITOCHONDRIAL-RELATED"/>
    <property type="match status" value="1"/>
</dbReference>
<evidence type="ECO:0000256" key="13">
    <source>
        <dbReference type="ARBA" id="ARBA00046026"/>
    </source>
</evidence>
<dbReference type="Gene3D" id="2.40.110.10">
    <property type="entry name" value="Butyryl-CoA Dehydrogenase, subunit A, domain 2"/>
    <property type="match status" value="1"/>
</dbReference>
<keyword evidence="9" id="KW-0443">Lipid metabolism</keyword>
<dbReference type="InterPro" id="IPR011009">
    <property type="entry name" value="Kinase-like_dom_sf"/>
</dbReference>